<dbReference type="EMBL" id="DXDX01000096">
    <property type="protein sequence ID" value="HIY21280.1"/>
    <property type="molecule type" value="Genomic_DNA"/>
</dbReference>
<dbReference type="PANTHER" id="PTHR43166">
    <property type="entry name" value="AMINO ACID IMPORT ATP-BINDING PROTEIN"/>
    <property type="match status" value="1"/>
</dbReference>
<evidence type="ECO:0000256" key="3">
    <source>
        <dbReference type="ARBA" id="ARBA00022475"/>
    </source>
</evidence>
<dbReference type="GO" id="GO:0005524">
    <property type="term" value="F:ATP binding"/>
    <property type="evidence" value="ECO:0007669"/>
    <property type="project" value="UniProtKB-KW"/>
</dbReference>
<dbReference type="InterPro" id="IPR027417">
    <property type="entry name" value="P-loop_NTPase"/>
</dbReference>
<dbReference type="InterPro" id="IPR050086">
    <property type="entry name" value="MetN_ABC_transporter-like"/>
</dbReference>
<dbReference type="Gene3D" id="3.40.50.300">
    <property type="entry name" value="P-loop containing nucleotide triphosphate hydrolases"/>
    <property type="match status" value="1"/>
</dbReference>
<dbReference type="CDD" id="cd03258">
    <property type="entry name" value="ABC_MetN_methionine_transporter"/>
    <property type="match status" value="1"/>
</dbReference>
<dbReference type="PROSITE" id="PS50893">
    <property type="entry name" value="ABC_TRANSPORTER_2"/>
    <property type="match status" value="1"/>
</dbReference>
<keyword evidence="2" id="KW-0813">Transport</keyword>
<gene>
    <name evidence="10" type="ORF">H9841_05190</name>
</gene>
<evidence type="ECO:0000313" key="11">
    <source>
        <dbReference type="Proteomes" id="UP000823868"/>
    </source>
</evidence>
<reference evidence="10" key="1">
    <citation type="journal article" date="2021" name="PeerJ">
        <title>Extensive microbial diversity within the chicken gut microbiome revealed by metagenomics and culture.</title>
        <authorList>
            <person name="Gilroy R."/>
            <person name="Ravi A."/>
            <person name="Getino M."/>
            <person name="Pursley I."/>
            <person name="Horton D.L."/>
            <person name="Alikhan N.F."/>
            <person name="Baker D."/>
            <person name="Gharbi K."/>
            <person name="Hall N."/>
            <person name="Watson M."/>
            <person name="Adriaenssens E.M."/>
            <person name="Foster-Nyarko E."/>
            <person name="Jarju S."/>
            <person name="Secka A."/>
            <person name="Antonio M."/>
            <person name="Oren A."/>
            <person name="Chaudhuri R.R."/>
            <person name="La Ragione R."/>
            <person name="Hildebrand F."/>
            <person name="Pallen M.J."/>
        </authorList>
    </citation>
    <scope>NUCLEOTIDE SEQUENCE</scope>
    <source>
        <strain evidence="10">ChiBcec16_6824</strain>
    </source>
</reference>
<evidence type="ECO:0000256" key="5">
    <source>
        <dbReference type="ARBA" id="ARBA00022840"/>
    </source>
</evidence>
<dbReference type="SUPFAM" id="SSF52540">
    <property type="entry name" value="P-loop containing nucleoside triphosphate hydrolases"/>
    <property type="match status" value="1"/>
</dbReference>
<evidence type="ECO:0000256" key="6">
    <source>
        <dbReference type="ARBA" id="ARBA00022967"/>
    </source>
</evidence>
<evidence type="ECO:0000256" key="2">
    <source>
        <dbReference type="ARBA" id="ARBA00022448"/>
    </source>
</evidence>
<comment type="caution">
    <text evidence="10">The sequence shown here is derived from an EMBL/GenBank/DDBJ whole genome shotgun (WGS) entry which is preliminary data.</text>
</comment>
<keyword evidence="3" id="KW-1003">Cell membrane</keyword>
<dbReference type="PANTHER" id="PTHR43166:SF30">
    <property type="entry name" value="METHIONINE IMPORT ATP-BINDING PROTEIN METN"/>
    <property type="match status" value="1"/>
</dbReference>
<dbReference type="InterPro" id="IPR003593">
    <property type="entry name" value="AAA+_ATPase"/>
</dbReference>
<dbReference type="GO" id="GO:0006865">
    <property type="term" value="P:amino acid transport"/>
    <property type="evidence" value="ECO:0007669"/>
    <property type="project" value="UniProtKB-KW"/>
</dbReference>
<name>A0A9D1Y832_9FIRM</name>
<dbReference type="InterPro" id="IPR045865">
    <property type="entry name" value="ACT-like_dom_sf"/>
</dbReference>
<evidence type="ECO:0000313" key="10">
    <source>
        <dbReference type="EMBL" id="HIY21280.1"/>
    </source>
</evidence>
<dbReference type="InterPro" id="IPR017871">
    <property type="entry name" value="ABC_transporter-like_CS"/>
</dbReference>
<protein>
    <submittedName>
        <fullName evidence="10">ATP-binding cassette domain-containing protein</fullName>
    </submittedName>
</protein>
<sequence length="336" mass="37901">MIKISGLKKTFGDLEVLKDINLTIEDGDIYGLVGRSGAGKSTLLRCINGLTTYQEGSLTVDGREVKDMNEQQLREFRRSMGMIFQQFSLLNRKTVYQNVATPMECWHYPKDQIDKKVRELLELVGLTDKMKEKPRNLSGGQKQRVAIARALTMDSKVLLCDEATSALDPKTTISILELLKKINRETGITVIIVTHQMEVVRNACNKISILEHGEIAAQGETKSVFVQKPPALQRLLGEGQLRLPQTGRNITVAHYLNQVSQGELLTEMAVKLGIVFPVLDGQILNYGDDVFGTFVINVTEEQFPLVANYLNEKKYQWFEMEQPHAEKEQNEEGDDE</sequence>
<feature type="domain" description="ABC transporter" evidence="9">
    <location>
        <begin position="2"/>
        <end position="237"/>
    </location>
</feature>
<evidence type="ECO:0000259" key="9">
    <source>
        <dbReference type="PROSITE" id="PS50893"/>
    </source>
</evidence>
<dbReference type="SUPFAM" id="SSF55021">
    <property type="entry name" value="ACT-like"/>
    <property type="match status" value="1"/>
</dbReference>
<proteinExistence type="inferred from homology"/>
<accession>A0A9D1Y832</accession>
<dbReference type="Proteomes" id="UP000823868">
    <property type="component" value="Unassembled WGS sequence"/>
</dbReference>
<dbReference type="FunFam" id="3.40.50.300:FF:000056">
    <property type="entry name" value="Cell division ATP-binding protein FtsE"/>
    <property type="match status" value="1"/>
</dbReference>
<reference evidence="10" key="2">
    <citation type="submission" date="2021-04" db="EMBL/GenBank/DDBJ databases">
        <authorList>
            <person name="Gilroy R."/>
        </authorList>
    </citation>
    <scope>NUCLEOTIDE SEQUENCE</scope>
    <source>
        <strain evidence="10">ChiBcec16_6824</strain>
    </source>
</reference>
<dbReference type="InterPro" id="IPR041701">
    <property type="entry name" value="MetN_ABC"/>
</dbReference>
<keyword evidence="5 10" id="KW-0067">ATP-binding</keyword>
<evidence type="ECO:0000256" key="1">
    <source>
        <dbReference type="ARBA" id="ARBA00005417"/>
    </source>
</evidence>
<keyword evidence="6" id="KW-1278">Translocase</keyword>
<organism evidence="10 11">
    <name type="scientific">Candidatus Flavonifractor merdigallinarum</name>
    <dbReference type="NCBI Taxonomy" id="2838589"/>
    <lineage>
        <taxon>Bacteria</taxon>
        <taxon>Bacillati</taxon>
        <taxon>Bacillota</taxon>
        <taxon>Clostridia</taxon>
        <taxon>Eubacteriales</taxon>
        <taxon>Oscillospiraceae</taxon>
        <taxon>Flavonifractor</taxon>
    </lineage>
</organism>
<dbReference type="PROSITE" id="PS00211">
    <property type="entry name" value="ABC_TRANSPORTER_1"/>
    <property type="match status" value="1"/>
</dbReference>
<keyword evidence="7" id="KW-0029">Amino-acid transport</keyword>
<dbReference type="AlphaFoldDB" id="A0A9D1Y832"/>
<keyword evidence="4" id="KW-0547">Nucleotide-binding</keyword>
<evidence type="ECO:0000256" key="8">
    <source>
        <dbReference type="ARBA" id="ARBA00023136"/>
    </source>
</evidence>
<keyword evidence="8" id="KW-0472">Membrane</keyword>
<evidence type="ECO:0000256" key="7">
    <source>
        <dbReference type="ARBA" id="ARBA00022970"/>
    </source>
</evidence>
<dbReference type="InterPro" id="IPR003439">
    <property type="entry name" value="ABC_transporter-like_ATP-bd"/>
</dbReference>
<dbReference type="Pfam" id="PF00005">
    <property type="entry name" value="ABC_tran"/>
    <property type="match status" value="1"/>
</dbReference>
<dbReference type="GO" id="GO:0005886">
    <property type="term" value="C:plasma membrane"/>
    <property type="evidence" value="ECO:0007669"/>
    <property type="project" value="UniProtKB-ARBA"/>
</dbReference>
<dbReference type="InterPro" id="IPR018449">
    <property type="entry name" value="NIL_domain"/>
</dbReference>
<dbReference type="GO" id="GO:0016887">
    <property type="term" value="F:ATP hydrolysis activity"/>
    <property type="evidence" value="ECO:0007669"/>
    <property type="project" value="InterPro"/>
</dbReference>
<evidence type="ECO:0000256" key="4">
    <source>
        <dbReference type="ARBA" id="ARBA00022741"/>
    </source>
</evidence>
<dbReference type="Pfam" id="PF09383">
    <property type="entry name" value="NIL"/>
    <property type="match status" value="1"/>
</dbReference>
<dbReference type="SMART" id="SM00382">
    <property type="entry name" value="AAA"/>
    <property type="match status" value="1"/>
</dbReference>
<comment type="similarity">
    <text evidence="1">Belongs to the ABC transporter superfamily.</text>
</comment>